<dbReference type="InterPro" id="IPR036388">
    <property type="entry name" value="WH-like_DNA-bd_sf"/>
</dbReference>
<dbReference type="Gene3D" id="1.10.10.10">
    <property type="entry name" value="Winged helix-like DNA-binding domain superfamily/Winged helix DNA-binding domain"/>
    <property type="match status" value="1"/>
</dbReference>
<proteinExistence type="predicted"/>
<dbReference type="KEGG" id="hmi:soil367_03375"/>
<name>A0A4P7XGZ9_9ALTE</name>
<dbReference type="CDD" id="cd00090">
    <property type="entry name" value="HTH_ARSR"/>
    <property type="match status" value="1"/>
</dbReference>
<dbReference type="PANTHER" id="PTHR43861">
    <property type="entry name" value="TRANS-ACONITATE 2-METHYLTRANSFERASE-RELATED"/>
    <property type="match status" value="1"/>
</dbReference>
<evidence type="ECO:0000313" key="3">
    <source>
        <dbReference type="Proteomes" id="UP000298049"/>
    </source>
</evidence>
<dbReference type="Pfam" id="PF13847">
    <property type="entry name" value="Methyltransf_31"/>
    <property type="match status" value="1"/>
</dbReference>
<protein>
    <submittedName>
        <fullName evidence="2">Methyltransferase domain-containing protein</fullName>
    </submittedName>
</protein>
<keyword evidence="2" id="KW-0808">Transferase</keyword>
<dbReference type="InterPro" id="IPR029063">
    <property type="entry name" value="SAM-dependent_MTases_sf"/>
</dbReference>
<dbReference type="Pfam" id="PF12840">
    <property type="entry name" value="HTH_20"/>
    <property type="match status" value="1"/>
</dbReference>
<sequence length="341" mass="37891">MNSPASLAPDLESSSADALETLSAVYKASGDPLRLEILRVLRRETFGVLELCQLFDAKQSGMSHHLKVLSRAGLVESQREGNAIFYRRPLRHLPESADEQAADGIFRTLDLYPLSTDRQRRIAAIREQRSAQSQAFFARYAERFREQQELIADFGQYADPVEELIDARFGGARRKRAMEIGPGEGHFLPVLAERFEEVVGVDNSREMLALAAETARHKGLMNVILRQGEAGAIASSRLQDSVGRFDLVVANMVLHHLPNPADLFPDVAALLAPEGRFIISDLSSHDQNWVRENCGDLWLGFGAAELTTWARAAGLTATEPAFIGLRNGFQIQIWDFSPARH</sequence>
<dbReference type="Proteomes" id="UP000298049">
    <property type="component" value="Chromosome"/>
</dbReference>
<dbReference type="InterPro" id="IPR001845">
    <property type="entry name" value="HTH_ArsR_DNA-bd_dom"/>
</dbReference>
<gene>
    <name evidence="2" type="ORF">soil367_03375</name>
</gene>
<dbReference type="InterPro" id="IPR036390">
    <property type="entry name" value="WH_DNA-bd_sf"/>
</dbReference>
<dbReference type="GO" id="GO:0032259">
    <property type="term" value="P:methylation"/>
    <property type="evidence" value="ECO:0007669"/>
    <property type="project" value="UniProtKB-KW"/>
</dbReference>
<dbReference type="PRINTS" id="PR00778">
    <property type="entry name" value="HTHARSR"/>
</dbReference>
<dbReference type="EMBL" id="CP031093">
    <property type="protein sequence ID" value="QCF25057.1"/>
    <property type="molecule type" value="Genomic_DNA"/>
</dbReference>
<dbReference type="CDD" id="cd02440">
    <property type="entry name" value="AdoMet_MTases"/>
    <property type="match status" value="1"/>
</dbReference>
<dbReference type="RefSeq" id="WP_136546890.1">
    <property type="nucleotide sequence ID" value="NZ_CP031093.1"/>
</dbReference>
<dbReference type="SUPFAM" id="SSF53335">
    <property type="entry name" value="S-adenosyl-L-methionine-dependent methyltransferases"/>
    <property type="match status" value="1"/>
</dbReference>
<evidence type="ECO:0000313" key="2">
    <source>
        <dbReference type="EMBL" id="QCF25057.1"/>
    </source>
</evidence>
<dbReference type="PROSITE" id="PS50987">
    <property type="entry name" value="HTH_ARSR_2"/>
    <property type="match status" value="1"/>
</dbReference>
<dbReference type="InterPro" id="IPR025714">
    <property type="entry name" value="Methyltranfer_dom"/>
</dbReference>
<dbReference type="OrthoDB" id="5297460at2"/>
<feature type="domain" description="HTH arsR-type" evidence="1">
    <location>
        <begin position="14"/>
        <end position="108"/>
    </location>
</feature>
<dbReference type="GO" id="GO:0008168">
    <property type="term" value="F:methyltransferase activity"/>
    <property type="evidence" value="ECO:0007669"/>
    <property type="project" value="UniProtKB-KW"/>
</dbReference>
<accession>A0A4P7XGZ9</accession>
<dbReference type="GO" id="GO:0003700">
    <property type="term" value="F:DNA-binding transcription factor activity"/>
    <property type="evidence" value="ECO:0007669"/>
    <property type="project" value="InterPro"/>
</dbReference>
<dbReference type="SMART" id="SM00418">
    <property type="entry name" value="HTH_ARSR"/>
    <property type="match status" value="1"/>
</dbReference>
<keyword evidence="3" id="KW-1185">Reference proteome</keyword>
<keyword evidence="2" id="KW-0489">Methyltransferase</keyword>
<reference evidence="2 3" key="1">
    <citation type="submission" date="2018-07" db="EMBL/GenBank/DDBJ databases">
        <title>Marsedoiliclastica nanhaica gen. nov. sp. nov., a novel marine hydrocarbonoclastic bacterium isolated from an in-situ enriched hydrocarbon-degrading consortium in deep-sea sediment.</title>
        <authorList>
            <person name="Dong C."/>
            <person name="Ma T."/>
            <person name="Liu R."/>
            <person name="Shao Z."/>
        </authorList>
    </citation>
    <scope>NUCLEOTIDE SEQUENCE [LARGE SCALE GENOMIC DNA]</scope>
    <source>
        <strain evidence="3">soil36-7</strain>
    </source>
</reference>
<dbReference type="SUPFAM" id="SSF46785">
    <property type="entry name" value="Winged helix' DNA-binding domain"/>
    <property type="match status" value="1"/>
</dbReference>
<dbReference type="NCBIfam" id="NF033788">
    <property type="entry name" value="HTH_metalloreg"/>
    <property type="match status" value="1"/>
</dbReference>
<dbReference type="Gene3D" id="3.40.50.150">
    <property type="entry name" value="Vaccinia Virus protein VP39"/>
    <property type="match status" value="1"/>
</dbReference>
<dbReference type="InterPro" id="IPR011991">
    <property type="entry name" value="ArsR-like_HTH"/>
</dbReference>
<dbReference type="PANTHER" id="PTHR43861:SF1">
    <property type="entry name" value="TRANS-ACONITATE 2-METHYLTRANSFERASE"/>
    <property type="match status" value="1"/>
</dbReference>
<organism evidence="2 3">
    <name type="scientific">Hydrocarboniclastica marina</name>
    <dbReference type="NCBI Taxonomy" id="2259620"/>
    <lineage>
        <taxon>Bacteria</taxon>
        <taxon>Pseudomonadati</taxon>
        <taxon>Pseudomonadota</taxon>
        <taxon>Gammaproteobacteria</taxon>
        <taxon>Alteromonadales</taxon>
        <taxon>Alteromonadaceae</taxon>
        <taxon>Hydrocarboniclastica</taxon>
    </lineage>
</organism>
<dbReference type="AlphaFoldDB" id="A0A4P7XGZ9"/>
<evidence type="ECO:0000259" key="1">
    <source>
        <dbReference type="PROSITE" id="PS50987"/>
    </source>
</evidence>